<feature type="transmembrane region" description="Helical" evidence="9">
    <location>
        <begin position="678"/>
        <end position="699"/>
    </location>
</feature>
<dbReference type="GO" id="GO:0005886">
    <property type="term" value="C:plasma membrane"/>
    <property type="evidence" value="ECO:0007669"/>
    <property type="project" value="UniProtKB-SubCell"/>
</dbReference>
<dbReference type="PROSITE" id="PS50893">
    <property type="entry name" value="ABC_TRANSPORTER_2"/>
    <property type="match status" value="1"/>
</dbReference>
<dbReference type="EMBL" id="CP044205">
    <property type="protein sequence ID" value="QFY43229.1"/>
    <property type="molecule type" value="Genomic_DNA"/>
</dbReference>
<evidence type="ECO:0000256" key="7">
    <source>
        <dbReference type="ARBA" id="ARBA00022989"/>
    </source>
</evidence>
<dbReference type="KEGG" id="mmob:F6R98_11855"/>
<protein>
    <submittedName>
        <fullName evidence="12">NHLP bacteriocin export ABC transporter permease/ATPase subunit</fullName>
    </submittedName>
</protein>
<organism evidence="12 13">
    <name type="scientific">Candidatus Methylospira mobilis</name>
    <dbReference type="NCBI Taxonomy" id="1808979"/>
    <lineage>
        <taxon>Bacteria</taxon>
        <taxon>Pseudomonadati</taxon>
        <taxon>Pseudomonadota</taxon>
        <taxon>Gammaproteobacteria</taxon>
        <taxon>Methylococcales</taxon>
        <taxon>Methylococcaceae</taxon>
        <taxon>Candidatus Methylospira</taxon>
    </lineage>
</organism>
<dbReference type="SUPFAM" id="SSF90123">
    <property type="entry name" value="ABC transporter transmembrane region"/>
    <property type="match status" value="1"/>
</dbReference>
<dbReference type="PROSITE" id="PS50929">
    <property type="entry name" value="ABC_TM1F"/>
    <property type="match status" value="1"/>
</dbReference>
<dbReference type="InterPro" id="IPR017871">
    <property type="entry name" value="ABC_transporter-like_CS"/>
</dbReference>
<evidence type="ECO:0000256" key="5">
    <source>
        <dbReference type="ARBA" id="ARBA00022741"/>
    </source>
</evidence>
<feature type="transmembrane region" description="Helical" evidence="9">
    <location>
        <begin position="633"/>
        <end position="658"/>
    </location>
</feature>
<dbReference type="InterPro" id="IPR003593">
    <property type="entry name" value="AAA+_ATPase"/>
</dbReference>
<dbReference type="OrthoDB" id="9759820at2"/>
<feature type="domain" description="ABC transporter" evidence="10">
    <location>
        <begin position="726"/>
        <end position="958"/>
    </location>
</feature>
<dbReference type="PANTHER" id="PTHR24221">
    <property type="entry name" value="ATP-BINDING CASSETTE SUB-FAMILY B"/>
    <property type="match status" value="1"/>
</dbReference>
<keyword evidence="7 9" id="KW-1133">Transmembrane helix</keyword>
<evidence type="ECO:0000259" key="10">
    <source>
        <dbReference type="PROSITE" id="PS50893"/>
    </source>
</evidence>
<dbReference type="InterPro" id="IPR022515">
    <property type="entry name" value="NHPM_micro_ABC2"/>
</dbReference>
<evidence type="ECO:0000256" key="3">
    <source>
        <dbReference type="ARBA" id="ARBA00022475"/>
    </source>
</evidence>
<dbReference type="Pfam" id="PF00664">
    <property type="entry name" value="ABC_membrane"/>
    <property type="match status" value="1"/>
</dbReference>
<dbReference type="FunFam" id="3.40.50.300:FF:000299">
    <property type="entry name" value="ABC transporter ATP-binding protein/permease"/>
    <property type="match status" value="1"/>
</dbReference>
<dbReference type="SUPFAM" id="SSF52540">
    <property type="entry name" value="P-loop containing nucleoside triphosphate hydrolases"/>
    <property type="match status" value="1"/>
</dbReference>
<feature type="transmembrane region" description="Helical" evidence="9">
    <location>
        <begin position="529"/>
        <end position="548"/>
    </location>
</feature>
<feature type="transmembrane region" description="Helical" evidence="9">
    <location>
        <begin position="414"/>
        <end position="439"/>
    </location>
</feature>
<name>A0A5Q0BI40_9GAMM</name>
<feature type="domain" description="ABC transmembrane type-1" evidence="11">
    <location>
        <begin position="416"/>
        <end position="701"/>
    </location>
</feature>
<comment type="subcellular location">
    <subcellularLocation>
        <location evidence="1">Cell membrane</location>
        <topology evidence="1">Multi-pass membrane protein</topology>
    </subcellularLocation>
</comment>
<evidence type="ECO:0000256" key="8">
    <source>
        <dbReference type="ARBA" id="ARBA00023136"/>
    </source>
</evidence>
<dbReference type="Gene3D" id="1.20.1560.10">
    <property type="entry name" value="ABC transporter type 1, transmembrane domain"/>
    <property type="match status" value="1"/>
</dbReference>
<evidence type="ECO:0000313" key="13">
    <source>
        <dbReference type="Proteomes" id="UP000325755"/>
    </source>
</evidence>
<keyword evidence="8 9" id="KW-0472">Membrane</keyword>
<sequence length="961" mass="104655">MAIPEIGEYLVLSGNKPWLLHGPERVWLVTAGAVDIHVVPLLADGGWGARQHLRRVSVDGVIMGLPSLTSNAGFALIAQPLPGSCCRYLDEDACRHLQQDVEQYVLWRGWSSGWVQTLGNGLSHRSRPRENRIVTAGSGFSLSSGGTAYASAQSVVWVRAIQGEAEWLGRIPMVGDGCYPLTSTVWLSALSALKLDTWNTAELPNAELDKSLALFYACVMQVIAEEQQQERLAEHARQLQRAQDGDGIFARAIAGLAAVLQPGRQFEAAADAMETDPVFSTISEVLAATGIKAKHPPQSAYMETASSGLIARIARASGANYRQISLMGKDWWGEDVGPLLGFWKADGRPVAILPLTHGGYRVLDPANGTELRLNQRVAERLVDTAFMFFRTFPEGPITLRGLLLFGLKNNGYDWGVVASLGVISALLGLLTPIMTGMLINTVIPEAEHSQLVQLSSILLIAAISSASFGLTSAIALQRIEAHMEISANAAIIDHLLRLPVNFFREYTSGDLATRAFGLDSILQSLTGTVLHVLMSGLFSIFSFLYLFFVSLNLALVALLITVVAVAVTIVINLQCLRHERELTRIAGDLSGEVFQILNGIAKLRVAAGERHAFARWASRFSEQNMHSYRAHRLMIGLSIFDSFLPVVASMSLFGMMAFGSIKVDTGNFISFETAFTHFLTAGIGMGEALIAVLNVIPLYERMKPLLQTSPEVDLLKPEAGELSGAIELSAVTFRYDSKLAPVLDQFSLNIAPGEFVALVGPSGCGKSTLLRLLLGFEKPESGSVYYDNQDIAGLDIVSIRKQIGVVLQHGRLMPGDIFTNIVGSAILSYEDAMEAARMAGMEEDLKAMPMGLHTVVDEGAGTLSGGQRQRLMIARALVSRPRILFFDEATSALDNRTQQRVSESIERLNATRVVVAHRLSTIRHADRIIMMESGKIVEMGRYEELMNRNGRFAELAKRQLA</sequence>
<feature type="transmembrane region" description="Helical" evidence="9">
    <location>
        <begin position="554"/>
        <end position="576"/>
    </location>
</feature>
<dbReference type="GO" id="GO:0016887">
    <property type="term" value="F:ATP hydrolysis activity"/>
    <property type="evidence" value="ECO:0007669"/>
    <property type="project" value="InterPro"/>
</dbReference>
<dbReference type="RefSeq" id="WP_153249210.1">
    <property type="nucleotide sequence ID" value="NZ_CP044205.1"/>
</dbReference>
<keyword evidence="13" id="KW-1185">Reference proteome</keyword>
<dbReference type="PROSITE" id="PS00211">
    <property type="entry name" value="ABC_TRANSPORTER_1"/>
    <property type="match status" value="1"/>
</dbReference>
<feature type="transmembrane region" description="Helical" evidence="9">
    <location>
        <begin position="451"/>
        <end position="476"/>
    </location>
</feature>
<dbReference type="Pfam" id="PF00005">
    <property type="entry name" value="ABC_tran"/>
    <property type="match status" value="1"/>
</dbReference>
<accession>A0A5Q0BI40</accession>
<evidence type="ECO:0000256" key="1">
    <source>
        <dbReference type="ARBA" id="ARBA00004651"/>
    </source>
</evidence>
<dbReference type="InterPro" id="IPR027417">
    <property type="entry name" value="P-loop_NTPase"/>
</dbReference>
<dbReference type="GO" id="GO:0140359">
    <property type="term" value="F:ABC-type transporter activity"/>
    <property type="evidence" value="ECO:0007669"/>
    <property type="project" value="InterPro"/>
</dbReference>
<dbReference type="InterPro" id="IPR036640">
    <property type="entry name" value="ABC1_TM_sf"/>
</dbReference>
<dbReference type="InterPro" id="IPR011527">
    <property type="entry name" value="ABC1_TM_dom"/>
</dbReference>
<dbReference type="GO" id="GO:0034040">
    <property type="term" value="F:ATPase-coupled lipid transmembrane transporter activity"/>
    <property type="evidence" value="ECO:0007669"/>
    <property type="project" value="TreeGrafter"/>
</dbReference>
<evidence type="ECO:0000259" key="11">
    <source>
        <dbReference type="PROSITE" id="PS50929"/>
    </source>
</evidence>
<evidence type="ECO:0000256" key="9">
    <source>
        <dbReference type="SAM" id="Phobius"/>
    </source>
</evidence>
<evidence type="ECO:0000256" key="6">
    <source>
        <dbReference type="ARBA" id="ARBA00022840"/>
    </source>
</evidence>
<dbReference type="Proteomes" id="UP000325755">
    <property type="component" value="Chromosome"/>
</dbReference>
<keyword evidence="5" id="KW-0547">Nucleotide-binding</keyword>
<reference evidence="12 13" key="1">
    <citation type="submission" date="2019-09" db="EMBL/GenBank/DDBJ databases">
        <title>Ecophysiology of the spiral-shaped methanotroph Methylospira mobilis as revealed by the complete genome sequence.</title>
        <authorList>
            <person name="Oshkin I.Y."/>
            <person name="Dedysh S.N."/>
            <person name="Miroshnikov K."/>
            <person name="Danilova O.V."/>
            <person name="Hakobyan A."/>
            <person name="Liesack W."/>
        </authorList>
    </citation>
    <scope>NUCLEOTIDE SEQUENCE [LARGE SCALE GENOMIC DNA]</scope>
    <source>
        <strain evidence="12 13">Shm1</strain>
    </source>
</reference>
<evidence type="ECO:0000256" key="2">
    <source>
        <dbReference type="ARBA" id="ARBA00022448"/>
    </source>
</evidence>
<keyword evidence="2" id="KW-0813">Transport</keyword>
<dbReference type="NCBIfam" id="TIGR03797">
    <property type="entry name" value="NHLM_micro_ABC2"/>
    <property type="match status" value="1"/>
</dbReference>
<gene>
    <name evidence="12" type="ORF">F6R98_11855</name>
</gene>
<dbReference type="AlphaFoldDB" id="A0A5Q0BI40"/>
<dbReference type="InterPro" id="IPR039421">
    <property type="entry name" value="Type_1_exporter"/>
</dbReference>
<evidence type="ECO:0000313" key="12">
    <source>
        <dbReference type="EMBL" id="QFY43229.1"/>
    </source>
</evidence>
<proteinExistence type="predicted"/>
<keyword evidence="6" id="KW-0067">ATP-binding</keyword>
<keyword evidence="3" id="KW-1003">Cell membrane</keyword>
<evidence type="ECO:0000256" key="4">
    <source>
        <dbReference type="ARBA" id="ARBA00022692"/>
    </source>
</evidence>
<keyword evidence="4 9" id="KW-0812">Transmembrane</keyword>
<dbReference type="GO" id="GO:0005524">
    <property type="term" value="F:ATP binding"/>
    <property type="evidence" value="ECO:0007669"/>
    <property type="project" value="UniProtKB-KW"/>
</dbReference>
<dbReference type="SMART" id="SM00382">
    <property type="entry name" value="AAA"/>
    <property type="match status" value="1"/>
</dbReference>
<dbReference type="InParanoid" id="A0A5Q0BI40"/>
<dbReference type="InterPro" id="IPR003439">
    <property type="entry name" value="ABC_transporter-like_ATP-bd"/>
</dbReference>
<dbReference type="Gene3D" id="3.40.50.300">
    <property type="entry name" value="P-loop containing nucleotide triphosphate hydrolases"/>
    <property type="match status" value="1"/>
</dbReference>
<dbReference type="PANTHER" id="PTHR24221:SF654">
    <property type="entry name" value="ATP-BINDING CASSETTE SUB-FAMILY B MEMBER 6"/>
    <property type="match status" value="1"/>
</dbReference>